<dbReference type="VEuPathDB" id="CryptoDB:Vbra_6176"/>
<keyword evidence="2" id="KW-1185">Reference proteome</keyword>
<dbReference type="PhylomeDB" id="A0A0G4GBL9"/>
<sequence>MLVGRHVALRRPTGQHDGTLQLFRRTNEIRAIRNQPNFAITINPPLPHPTRRGHPFSHHPFQQHAKPHDPPVRSRILWQFGAGWATADANDGNVYASTSSLLKLLLLVHRRVVVSGTSGSGTVMVDRSVRGGHLDRMLTRSPHTPLDACSHVLTFEAVGGACGQSHVLTSSADPFTAWVSPGVLPGENQNVRVTIYTTEAAAAGVAHHAPFAQRFPLTAAKVRLVLGLIAPIILDGQAP</sequence>
<accession>A0A0G4GBL9</accession>
<dbReference type="Proteomes" id="UP000041254">
    <property type="component" value="Unassembled WGS sequence"/>
</dbReference>
<protein>
    <submittedName>
        <fullName evidence="1">Uncharacterized protein</fullName>
    </submittedName>
</protein>
<dbReference type="InParanoid" id="A0A0G4GBL9"/>
<evidence type="ECO:0000313" key="1">
    <source>
        <dbReference type="EMBL" id="CEM26522.1"/>
    </source>
</evidence>
<evidence type="ECO:0000313" key="2">
    <source>
        <dbReference type="Proteomes" id="UP000041254"/>
    </source>
</evidence>
<dbReference type="EMBL" id="CDMY01000618">
    <property type="protein sequence ID" value="CEM26522.1"/>
    <property type="molecule type" value="Genomic_DNA"/>
</dbReference>
<organism evidence="1 2">
    <name type="scientific">Vitrella brassicaformis (strain CCMP3155)</name>
    <dbReference type="NCBI Taxonomy" id="1169540"/>
    <lineage>
        <taxon>Eukaryota</taxon>
        <taxon>Sar</taxon>
        <taxon>Alveolata</taxon>
        <taxon>Colpodellida</taxon>
        <taxon>Vitrellaceae</taxon>
        <taxon>Vitrella</taxon>
    </lineage>
</organism>
<gene>
    <name evidence="1" type="ORF">Vbra_6176</name>
</gene>
<proteinExistence type="predicted"/>
<dbReference type="AlphaFoldDB" id="A0A0G4GBL9"/>
<name>A0A0G4GBL9_VITBC</name>
<reference evidence="1 2" key="1">
    <citation type="submission" date="2014-11" db="EMBL/GenBank/DDBJ databases">
        <authorList>
            <person name="Zhu J."/>
            <person name="Qi W."/>
            <person name="Song R."/>
        </authorList>
    </citation>
    <scope>NUCLEOTIDE SEQUENCE [LARGE SCALE GENOMIC DNA]</scope>
</reference>